<evidence type="ECO:0000259" key="7">
    <source>
        <dbReference type="Pfam" id="PF16355"/>
    </source>
</evidence>
<keyword evidence="4" id="KW-0732">Signal</keyword>
<comment type="caution">
    <text evidence="10">The sequence shown here is derived from an EMBL/GenBank/DDBJ whole genome shotgun (WGS) entry which is preliminary data.</text>
</comment>
<feature type="chain" id="PRO_5017656270" evidence="4">
    <location>
        <begin position="21"/>
        <end position="939"/>
    </location>
</feature>
<dbReference type="PANTHER" id="PTHR42732:SF1">
    <property type="entry name" value="BETA-MANNOSIDASE"/>
    <property type="match status" value="1"/>
</dbReference>
<dbReference type="InterPro" id="IPR054593">
    <property type="entry name" value="Beta-mannosidase-like_N2"/>
</dbReference>
<reference evidence="10 11" key="1">
    <citation type="submission" date="2018-08" db="EMBL/GenBank/DDBJ databases">
        <title>A genome reference for cultivated species of the human gut microbiota.</title>
        <authorList>
            <person name="Zou Y."/>
            <person name="Xue W."/>
            <person name="Luo G."/>
        </authorList>
    </citation>
    <scope>NUCLEOTIDE SEQUENCE [LARGE SCALE GENOMIC DNA]</scope>
    <source>
        <strain evidence="10 11">OM05-15BH</strain>
    </source>
</reference>
<evidence type="ECO:0000259" key="9">
    <source>
        <dbReference type="Pfam" id="PF22666"/>
    </source>
</evidence>
<keyword evidence="2" id="KW-0378">Hydrolase</keyword>
<dbReference type="Pfam" id="PF02836">
    <property type="entry name" value="Glyco_hydro_2_C"/>
    <property type="match status" value="2"/>
</dbReference>
<keyword evidence="3" id="KW-0326">Glycosidase</keyword>
<dbReference type="SUPFAM" id="SSF51445">
    <property type="entry name" value="(Trans)glycosidases"/>
    <property type="match status" value="1"/>
</dbReference>
<evidence type="ECO:0000259" key="5">
    <source>
        <dbReference type="Pfam" id="PF00703"/>
    </source>
</evidence>
<feature type="domain" description="Glycoside hydrolase family 2" evidence="8">
    <location>
        <begin position="688"/>
        <end position="791"/>
    </location>
</feature>
<protein>
    <submittedName>
        <fullName evidence="10">DUF4982 domain-containing protein</fullName>
    </submittedName>
</protein>
<dbReference type="SUPFAM" id="SSF49785">
    <property type="entry name" value="Galactose-binding domain-like"/>
    <property type="match status" value="1"/>
</dbReference>
<dbReference type="Gene3D" id="2.60.40.10">
    <property type="entry name" value="Immunoglobulins"/>
    <property type="match status" value="3"/>
</dbReference>
<dbReference type="Pfam" id="PF18565">
    <property type="entry name" value="Glyco_hydro2_C5"/>
    <property type="match status" value="1"/>
</dbReference>
<dbReference type="InterPro" id="IPR040605">
    <property type="entry name" value="Glyco_hydro2_dom5"/>
</dbReference>
<feature type="domain" description="Glycoside hydrolase family 2 immunoglobulin-like beta-sandwich" evidence="5">
    <location>
        <begin position="208"/>
        <end position="314"/>
    </location>
</feature>
<dbReference type="Proteomes" id="UP000260983">
    <property type="component" value="Unassembled WGS sequence"/>
</dbReference>
<evidence type="ECO:0000259" key="8">
    <source>
        <dbReference type="Pfam" id="PF18565"/>
    </source>
</evidence>
<dbReference type="InterPro" id="IPR023232">
    <property type="entry name" value="Glyco_hydro_2_AS"/>
</dbReference>
<feature type="domain" description="Glycoside hydrolase family 2 catalytic" evidence="6">
    <location>
        <begin position="320"/>
        <end position="396"/>
    </location>
</feature>
<evidence type="ECO:0000313" key="11">
    <source>
        <dbReference type="Proteomes" id="UP000260983"/>
    </source>
</evidence>
<evidence type="ECO:0000256" key="2">
    <source>
        <dbReference type="ARBA" id="ARBA00022801"/>
    </source>
</evidence>
<dbReference type="Gene3D" id="3.20.20.80">
    <property type="entry name" value="Glycosidases"/>
    <property type="match status" value="1"/>
</dbReference>
<organism evidence="10 11">
    <name type="scientific">Bacteroides oleiciplenus</name>
    <dbReference type="NCBI Taxonomy" id="626931"/>
    <lineage>
        <taxon>Bacteria</taxon>
        <taxon>Pseudomonadati</taxon>
        <taxon>Bacteroidota</taxon>
        <taxon>Bacteroidia</taxon>
        <taxon>Bacteroidales</taxon>
        <taxon>Bacteroidaceae</taxon>
        <taxon>Bacteroides</taxon>
    </lineage>
</organism>
<dbReference type="Pfam" id="PF00703">
    <property type="entry name" value="Glyco_hydro_2"/>
    <property type="match status" value="1"/>
</dbReference>
<evidence type="ECO:0000313" key="10">
    <source>
        <dbReference type="EMBL" id="RGN34249.1"/>
    </source>
</evidence>
<proteinExistence type="inferred from homology"/>
<accession>A0A3E5B9T8</accession>
<sequence>MKILRFCFLLLSLCSVDIFAQGETVQSEKLSLDKAWKFHLGDIPFPVIKGHNETYASTKAGRATGAAAPSYDDKNWREVDLPHDWAVEMPYDSNENLSQGYKKRGYGWYRRHFKLDTSDRGKYLELQFDGISTHATIWINGTVVHRNWCGYTSSYIDITPLVRYGDQINTIAVRVDAVAQEGWWYEGAGIYRHTWLVKRSPVHIITDGVYANPVKKANSQWEIPVEVTLENTGKDDVSNVKVEVSLSDKQGRLVANGETDVNVALFHRTVAALTVGVSNPHLWSVDDPYLYTVETRVKKNGKQIDEHKLKCGFRTVRFEKDSGFYLNNQPVKLKGTCNHIDHAGVGVAVPASLWEFRVRKLKEMGSNAYRCAHNPPSREFLDVCDSLGMLVMDENRNFNSSPEYMEQLRWLIRRDRNHPCIILWSVFNEEPMQGEEIGYEMVRRMSAEVKKLDTTRPVTAAMNGGLFSAINVSYAADVVGFNYQPQNYDSFHEKNPEMCVTSSEDVSCVMQRGQYITDKSHNLLDSYDTQHPGWGTTHRKSWRAINERSYLAGCFVWTGFDYKGEPTPFIWPTINSNFGIMDLCGFPKSAYYIYQAYWLQRPVLHIEPHWNWPADSIGKKIKVMVISNMDKVKLILNGELIGQEDVDKYDFNTWSVPYRPGKLEAIGYKQGKEVIRTKVETTGEAVSLQLIPDRNFLLGDGRDAMPITVQVIDKKGRPVPTASHFVEFEIVGDGKLIGVGNGDPNSHEPDKASSRSLYHGLAQVIVQSTENTSGNFTITAKSQGVKSASITIPIKQTAQIPFITEIVPELILDKWLLSPISNNRPNPNEKLDDNDMNSWEPTQVGRLTMLDQGRYLIYRSRFTPHLLQQSKGGRIQIKGLTGRAEIWLNGELLGKKEDPGTSDLVVKFARAENDSQLNILIEGEPDDKVGIKGIVSVLD</sequence>
<gene>
    <name evidence="10" type="ORF">DXB65_14250</name>
</gene>
<evidence type="ECO:0000256" key="3">
    <source>
        <dbReference type="ARBA" id="ARBA00023295"/>
    </source>
</evidence>
<evidence type="ECO:0000256" key="4">
    <source>
        <dbReference type="SAM" id="SignalP"/>
    </source>
</evidence>
<dbReference type="InterPro" id="IPR017853">
    <property type="entry name" value="GH"/>
</dbReference>
<feature type="domain" description="DUF4982" evidence="7">
    <location>
        <begin position="618"/>
        <end position="674"/>
    </location>
</feature>
<dbReference type="Gene3D" id="2.60.120.260">
    <property type="entry name" value="Galactose-binding domain-like"/>
    <property type="match status" value="1"/>
</dbReference>
<dbReference type="Pfam" id="PF16355">
    <property type="entry name" value="DUF4982"/>
    <property type="match status" value="1"/>
</dbReference>
<dbReference type="InterPro" id="IPR008979">
    <property type="entry name" value="Galactose-bd-like_sf"/>
</dbReference>
<comment type="similarity">
    <text evidence="1">Belongs to the glycosyl hydrolase 2 family.</text>
</comment>
<dbReference type="EMBL" id="QSUL01000009">
    <property type="protein sequence ID" value="RGN34249.1"/>
    <property type="molecule type" value="Genomic_DNA"/>
</dbReference>
<dbReference type="PANTHER" id="PTHR42732">
    <property type="entry name" value="BETA-GALACTOSIDASE"/>
    <property type="match status" value="1"/>
</dbReference>
<dbReference type="InterPro" id="IPR051913">
    <property type="entry name" value="GH2_Domain-Containing"/>
</dbReference>
<dbReference type="InterPro" id="IPR006103">
    <property type="entry name" value="Glyco_hydro_2_cat"/>
</dbReference>
<feature type="domain" description="Glycoside hydrolase family 2 catalytic" evidence="6">
    <location>
        <begin position="400"/>
        <end position="472"/>
    </location>
</feature>
<dbReference type="PROSITE" id="PS00608">
    <property type="entry name" value="GLYCOSYL_HYDROL_F2_2"/>
    <property type="match status" value="1"/>
</dbReference>
<dbReference type="InterPro" id="IPR048230">
    <property type="entry name" value="GalA-like"/>
</dbReference>
<dbReference type="NCBIfam" id="NF041462">
    <property type="entry name" value="GalA"/>
    <property type="match status" value="1"/>
</dbReference>
<dbReference type="SUPFAM" id="SSF49303">
    <property type="entry name" value="beta-Galactosidase/glucuronidase domain"/>
    <property type="match status" value="1"/>
</dbReference>
<dbReference type="InterPro" id="IPR013783">
    <property type="entry name" value="Ig-like_fold"/>
</dbReference>
<dbReference type="InterPro" id="IPR032311">
    <property type="entry name" value="DUF4982"/>
</dbReference>
<evidence type="ECO:0000256" key="1">
    <source>
        <dbReference type="ARBA" id="ARBA00007401"/>
    </source>
</evidence>
<dbReference type="InterPro" id="IPR006102">
    <property type="entry name" value="Ig-like_GH2"/>
</dbReference>
<dbReference type="GO" id="GO:0004553">
    <property type="term" value="F:hydrolase activity, hydrolyzing O-glycosyl compounds"/>
    <property type="evidence" value="ECO:0007669"/>
    <property type="project" value="InterPro"/>
</dbReference>
<feature type="domain" description="Beta-mannosidase-like galactose-binding" evidence="9">
    <location>
        <begin position="91"/>
        <end position="182"/>
    </location>
</feature>
<dbReference type="RefSeq" id="WP_117724628.1">
    <property type="nucleotide sequence ID" value="NZ_QSUL01000009.1"/>
</dbReference>
<dbReference type="GO" id="GO:0005975">
    <property type="term" value="P:carbohydrate metabolic process"/>
    <property type="evidence" value="ECO:0007669"/>
    <property type="project" value="InterPro"/>
</dbReference>
<name>A0A3E5B9T8_9BACE</name>
<dbReference type="Pfam" id="PF22666">
    <property type="entry name" value="Glyco_hydro_2_N2"/>
    <property type="match status" value="1"/>
</dbReference>
<feature type="signal peptide" evidence="4">
    <location>
        <begin position="1"/>
        <end position="20"/>
    </location>
</feature>
<dbReference type="InterPro" id="IPR036156">
    <property type="entry name" value="Beta-gal/glucu_dom_sf"/>
</dbReference>
<evidence type="ECO:0000259" key="6">
    <source>
        <dbReference type="Pfam" id="PF02836"/>
    </source>
</evidence>
<dbReference type="AlphaFoldDB" id="A0A3E5B9T8"/>